<sequence length="118" mass="14084">MTKITEPVFVCFSKIYIHFYEDKKEYWRMFPSLILATIFSLNEATISFYLKKVYGFKTDFGILVPAFFIIFFFILFRNIKYDYVKNYEMSKKTKVIICLSIVINLIANLLVTNILKKI</sequence>
<dbReference type="Proteomes" id="UP000184028">
    <property type="component" value="Unassembled WGS sequence"/>
</dbReference>
<dbReference type="RefSeq" id="WP_068841282.1">
    <property type="nucleotide sequence ID" value="NZ_FRBT01000001.1"/>
</dbReference>
<organism evidence="2 3">
    <name type="scientific">Flavobacterium chilense</name>
    <dbReference type="NCBI Taxonomy" id="946677"/>
    <lineage>
        <taxon>Bacteria</taxon>
        <taxon>Pseudomonadati</taxon>
        <taxon>Bacteroidota</taxon>
        <taxon>Flavobacteriia</taxon>
        <taxon>Flavobacteriales</taxon>
        <taxon>Flavobacteriaceae</taxon>
        <taxon>Flavobacterium</taxon>
    </lineage>
</organism>
<dbReference type="EMBL" id="FRBT01000001">
    <property type="protein sequence ID" value="SHL25971.1"/>
    <property type="molecule type" value="Genomic_DNA"/>
</dbReference>
<protein>
    <submittedName>
        <fullName evidence="2">Uncharacterized protein</fullName>
    </submittedName>
</protein>
<dbReference type="AlphaFoldDB" id="A0A1M6Z697"/>
<keyword evidence="1" id="KW-0812">Transmembrane</keyword>
<feature type="transmembrane region" description="Helical" evidence="1">
    <location>
        <begin position="94"/>
        <end position="115"/>
    </location>
</feature>
<feature type="transmembrane region" description="Helical" evidence="1">
    <location>
        <begin position="62"/>
        <end position="79"/>
    </location>
</feature>
<gene>
    <name evidence="2" type="ORF">SAMN05444484_101892</name>
</gene>
<evidence type="ECO:0000256" key="1">
    <source>
        <dbReference type="SAM" id="Phobius"/>
    </source>
</evidence>
<keyword evidence="1" id="KW-1133">Transmembrane helix</keyword>
<evidence type="ECO:0000313" key="2">
    <source>
        <dbReference type="EMBL" id="SHL25971.1"/>
    </source>
</evidence>
<keyword evidence="3" id="KW-1185">Reference proteome</keyword>
<feature type="transmembrane region" description="Helical" evidence="1">
    <location>
        <begin position="29"/>
        <end position="50"/>
    </location>
</feature>
<evidence type="ECO:0000313" key="3">
    <source>
        <dbReference type="Proteomes" id="UP000184028"/>
    </source>
</evidence>
<dbReference type="STRING" id="946677.SAMN05444484_101892"/>
<reference evidence="3" key="1">
    <citation type="submission" date="2016-11" db="EMBL/GenBank/DDBJ databases">
        <authorList>
            <person name="Varghese N."/>
            <person name="Submissions S."/>
        </authorList>
    </citation>
    <scope>NUCLEOTIDE SEQUENCE [LARGE SCALE GENOMIC DNA]</scope>
    <source>
        <strain evidence="3">DSM 24724</strain>
    </source>
</reference>
<name>A0A1M6Z697_9FLAO</name>
<accession>A0A1M6Z697</accession>
<proteinExistence type="predicted"/>
<keyword evidence="1" id="KW-0472">Membrane</keyword>